<dbReference type="PANTHER" id="PTHR30346">
    <property type="entry name" value="TRANSCRIPTIONAL DUAL REGULATOR HCAR-RELATED"/>
    <property type="match status" value="1"/>
</dbReference>
<dbReference type="Pfam" id="PF00126">
    <property type="entry name" value="HTH_1"/>
    <property type="match status" value="1"/>
</dbReference>
<dbReference type="PROSITE" id="PS50931">
    <property type="entry name" value="HTH_LYSR"/>
    <property type="match status" value="1"/>
</dbReference>
<evidence type="ECO:0000256" key="4">
    <source>
        <dbReference type="ARBA" id="ARBA00023163"/>
    </source>
</evidence>
<dbReference type="GO" id="GO:0032993">
    <property type="term" value="C:protein-DNA complex"/>
    <property type="evidence" value="ECO:0007669"/>
    <property type="project" value="TreeGrafter"/>
</dbReference>
<dbReference type="Pfam" id="PF03466">
    <property type="entry name" value="LysR_substrate"/>
    <property type="match status" value="1"/>
</dbReference>
<feature type="domain" description="HTH lysR-type" evidence="5">
    <location>
        <begin position="11"/>
        <end position="63"/>
    </location>
</feature>
<dbReference type="EMBL" id="DXBS01000059">
    <property type="protein sequence ID" value="HIZ24413.1"/>
    <property type="molecule type" value="Genomic_DNA"/>
</dbReference>
<protein>
    <submittedName>
        <fullName evidence="6">LysR family transcriptional regulator</fullName>
    </submittedName>
</protein>
<dbReference type="SUPFAM" id="SSF53850">
    <property type="entry name" value="Periplasmic binding protein-like II"/>
    <property type="match status" value="1"/>
</dbReference>
<dbReference type="Gene3D" id="1.10.10.10">
    <property type="entry name" value="Winged helix-like DNA-binding domain superfamily/Winged helix DNA-binding domain"/>
    <property type="match status" value="1"/>
</dbReference>
<keyword evidence="2" id="KW-0805">Transcription regulation</keyword>
<reference evidence="6" key="2">
    <citation type="submission" date="2021-04" db="EMBL/GenBank/DDBJ databases">
        <authorList>
            <person name="Gilroy R."/>
        </authorList>
    </citation>
    <scope>NUCLEOTIDE SEQUENCE</scope>
    <source>
        <strain evidence="6">CHK33-5263</strain>
    </source>
</reference>
<keyword evidence="3" id="KW-0238">DNA-binding</keyword>
<comment type="caution">
    <text evidence="6">The sequence shown here is derived from an EMBL/GenBank/DDBJ whole genome shotgun (WGS) entry which is preliminary data.</text>
</comment>
<evidence type="ECO:0000259" key="5">
    <source>
        <dbReference type="PROSITE" id="PS50931"/>
    </source>
</evidence>
<evidence type="ECO:0000313" key="6">
    <source>
        <dbReference type="EMBL" id="HIZ24413.1"/>
    </source>
</evidence>
<gene>
    <name evidence="6" type="ORF">H9812_02925</name>
</gene>
<dbReference type="GO" id="GO:0003677">
    <property type="term" value="F:DNA binding"/>
    <property type="evidence" value="ECO:0007669"/>
    <property type="project" value="UniProtKB-KW"/>
</dbReference>
<dbReference type="InterPro" id="IPR000847">
    <property type="entry name" value="LysR_HTH_N"/>
</dbReference>
<proteinExistence type="inferred from homology"/>
<evidence type="ECO:0000313" key="7">
    <source>
        <dbReference type="Proteomes" id="UP000824044"/>
    </source>
</evidence>
<accession>A0A9D2DWK6</accession>
<organism evidence="6 7">
    <name type="scientific">Candidatus Gallimonas intestinigallinarum</name>
    <dbReference type="NCBI Taxonomy" id="2838604"/>
    <lineage>
        <taxon>Bacteria</taxon>
        <taxon>Bacillati</taxon>
        <taxon>Bacillota</taxon>
        <taxon>Clostridia</taxon>
        <taxon>Candidatus Gallimonas</taxon>
    </lineage>
</organism>
<dbReference type="SUPFAM" id="SSF46785">
    <property type="entry name" value="Winged helix' DNA-binding domain"/>
    <property type="match status" value="1"/>
</dbReference>
<dbReference type="InterPro" id="IPR036390">
    <property type="entry name" value="WH_DNA-bd_sf"/>
</dbReference>
<reference evidence="6" key="1">
    <citation type="journal article" date="2021" name="PeerJ">
        <title>Extensive microbial diversity within the chicken gut microbiome revealed by metagenomics and culture.</title>
        <authorList>
            <person name="Gilroy R."/>
            <person name="Ravi A."/>
            <person name="Getino M."/>
            <person name="Pursley I."/>
            <person name="Horton D.L."/>
            <person name="Alikhan N.F."/>
            <person name="Baker D."/>
            <person name="Gharbi K."/>
            <person name="Hall N."/>
            <person name="Watson M."/>
            <person name="Adriaenssens E.M."/>
            <person name="Foster-Nyarko E."/>
            <person name="Jarju S."/>
            <person name="Secka A."/>
            <person name="Antonio M."/>
            <person name="Oren A."/>
            <person name="Chaudhuri R.R."/>
            <person name="La Ragione R."/>
            <person name="Hildebrand F."/>
            <person name="Pallen M.J."/>
        </authorList>
    </citation>
    <scope>NUCLEOTIDE SEQUENCE</scope>
    <source>
        <strain evidence="6">CHK33-5263</strain>
    </source>
</reference>
<evidence type="ECO:0000256" key="2">
    <source>
        <dbReference type="ARBA" id="ARBA00023015"/>
    </source>
</evidence>
<sequence length="301" mass="34364">MQRCAMFDGRLETFIKVAEVGSFTKAADDLYITPTAVMKQINALEKELSVSLFGRTNHGLRLTKAGESFLQDARYLLEYLARAVQKVREIDEGERRKSIRIGTSVMTPANFILDIWSQIRSRMPSLKIELIPFDNNPVNAVEILRNLGQHIDVVAGLYDDNFLKERHCLAAHMYDKKILLAVPVAHALNAETFITFDKLKTRKVLFIRRGWNKYIDDLRDKLEAKGVKTDDFEMFNISAYNRAVTENTPIITVEGWEDVHPLLRLIPADWEDTIPFGVFYSPTPTKLVKKFVDILSSIAAN</sequence>
<dbReference type="PANTHER" id="PTHR30346:SF0">
    <property type="entry name" value="HCA OPERON TRANSCRIPTIONAL ACTIVATOR HCAR"/>
    <property type="match status" value="1"/>
</dbReference>
<comment type="similarity">
    <text evidence="1">Belongs to the LysR transcriptional regulatory family.</text>
</comment>
<keyword evidence="4" id="KW-0804">Transcription</keyword>
<evidence type="ECO:0000256" key="3">
    <source>
        <dbReference type="ARBA" id="ARBA00023125"/>
    </source>
</evidence>
<dbReference type="InterPro" id="IPR005119">
    <property type="entry name" value="LysR_subst-bd"/>
</dbReference>
<dbReference type="InterPro" id="IPR036388">
    <property type="entry name" value="WH-like_DNA-bd_sf"/>
</dbReference>
<name>A0A9D2DWK6_9FIRM</name>
<dbReference type="AlphaFoldDB" id="A0A9D2DWK6"/>
<dbReference type="Proteomes" id="UP000824044">
    <property type="component" value="Unassembled WGS sequence"/>
</dbReference>
<dbReference type="FunFam" id="1.10.10.10:FF:000001">
    <property type="entry name" value="LysR family transcriptional regulator"/>
    <property type="match status" value="1"/>
</dbReference>
<evidence type="ECO:0000256" key="1">
    <source>
        <dbReference type="ARBA" id="ARBA00009437"/>
    </source>
</evidence>
<dbReference type="GO" id="GO:0003700">
    <property type="term" value="F:DNA-binding transcription factor activity"/>
    <property type="evidence" value="ECO:0007669"/>
    <property type="project" value="InterPro"/>
</dbReference>